<evidence type="ECO:0000259" key="18">
    <source>
        <dbReference type="PROSITE" id="PS51296"/>
    </source>
</evidence>
<dbReference type="InterPro" id="IPR017941">
    <property type="entry name" value="Rieske_2Fe-2S"/>
</dbReference>
<evidence type="ECO:0000313" key="19">
    <source>
        <dbReference type="EMBL" id="QDT42894.1"/>
    </source>
</evidence>
<dbReference type="GO" id="GO:0050661">
    <property type="term" value="F:NADP binding"/>
    <property type="evidence" value="ECO:0007669"/>
    <property type="project" value="InterPro"/>
</dbReference>
<dbReference type="Proteomes" id="UP000317171">
    <property type="component" value="Chromosome"/>
</dbReference>
<evidence type="ECO:0000313" key="20">
    <source>
        <dbReference type="Proteomes" id="UP000317171"/>
    </source>
</evidence>
<keyword evidence="8" id="KW-0285">Flavoprotein</keyword>
<dbReference type="InterPro" id="IPR016156">
    <property type="entry name" value="FAD/NAD-linked_Rdtase_dimer_sf"/>
</dbReference>
<dbReference type="CDD" id="cd03529">
    <property type="entry name" value="Rieske_NirD"/>
    <property type="match status" value="1"/>
</dbReference>
<keyword evidence="20" id="KW-1185">Reference proteome</keyword>
<dbReference type="Gene3D" id="3.30.390.30">
    <property type="match status" value="1"/>
</dbReference>
<comment type="cofactor">
    <cofactor evidence="3">
        <name>FAD</name>
        <dbReference type="ChEBI" id="CHEBI:57692"/>
    </cofactor>
</comment>
<dbReference type="GO" id="GO:0051539">
    <property type="term" value="F:4 iron, 4 sulfur cluster binding"/>
    <property type="evidence" value="ECO:0007669"/>
    <property type="project" value="UniProtKB-KW"/>
</dbReference>
<evidence type="ECO:0000256" key="3">
    <source>
        <dbReference type="ARBA" id="ARBA00001974"/>
    </source>
</evidence>
<dbReference type="GO" id="GO:0050660">
    <property type="term" value="F:flavin adenine dinucleotide binding"/>
    <property type="evidence" value="ECO:0007669"/>
    <property type="project" value="InterPro"/>
</dbReference>
<keyword evidence="7" id="KW-0349">Heme</keyword>
<dbReference type="SUPFAM" id="SSF51905">
    <property type="entry name" value="FAD/NAD(P)-binding domain"/>
    <property type="match status" value="1"/>
</dbReference>
<dbReference type="InterPro" id="IPR036188">
    <property type="entry name" value="FAD/NAD-bd_sf"/>
</dbReference>
<dbReference type="PANTHER" id="PTHR43809:SF1">
    <property type="entry name" value="NITRITE REDUCTASE (NADH) LARGE SUBUNIT"/>
    <property type="match status" value="1"/>
</dbReference>
<reference evidence="19 20" key="1">
    <citation type="submission" date="2019-02" db="EMBL/GenBank/DDBJ databases">
        <title>Deep-cultivation of Planctomycetes and their phenomic and genomic characterization uncovers novel biology.</title>
        <authorList>
            <person name="Wiegand S."/>
            <person name="Jogler M."/>
            <person name="Boedeker C."/>
            <person name="Pinto D."/>
            <person name="Vollmers J."/>
            <person name="Rivas-Marin E."/>
            <person name="Kohn T."/>
            <person name="Peeters S.H."/>
            <person name="Heuer A."/>
            <person name="Rast P."/>
            <person name="Oberbeckmann S."/>
            <person name="Bunk B."/>
            <person name="Jeske O."/>
            <person name="Meyerdierks A."/>
            <person name="Storesund J.E."/>
            <person name="Kallscheuer N."/>
            <person name="Luecker S."/>
            <person name="Lage O.M."/>
            <person name="Pohl T."/>
            <person name="Merkel B.J."/>
            <person name="Hornburger P."/>
            <person name="Mueller R.-W."/>
            <person name="Bruemmer F."/>
            <person name="Labrenz M."/>
            <person name="Spormann A.M."/>
            <person name="Op den Camp H."/>
            <person name="Overmann J."/>
            <person name="Amann R."/>
            <person name="Jetten M.S.M."/>
            <person name="Mascher T."/>
            <person name="Medema M.H."/>
            <person name="Devos D.P."/>
            <person name="Kaster A.-K."/>
            <person name="Ovreas L."/>
            <person name="Rohde M."/>
            <person name="Galperin M.Y."/>
            <person name="Jogler C."/>
        </authorList>
    </citation>
    <scope>NUCLEOTIDE SEQUENCE [LARGE SCALE GENOMIC DNA]</scope>
    <source>
        <strain evidence="19 20">Pan241w</strain>
    </source>
</reference>
<comment type="pathway">
    <text evidence="4">Nitrogen metabolism; nitrate reduction (assimilation).</text>
</comment>
<dbReference type="InterPro" id="IPR007419">
    <property type="entry name" value="BFD-like_2Fe2S-bd_dom"/>
</dbReference>
<comment type="cofactor">
    <cofactor evidence="1">
        <name>siroheme</name>
        <dbReference type="ChEBI" id="CHEBI:60052"/>
    </cofactor>
</comment>
<dbReference type="GO" id="GO:0042128">
    <property type="term" value="P:nitrate assimilation"/>
    <property type="evidence" value="ECO:0007669"/>
    <property type="project" value="UniProtKB-UniPathway"/>
</dbReference>
<dbReference type="AlphaFoldDB" id="A0A517RG85"/>
<evidence type="ECO:0000256" key="17">
    <source>
        <dbReference type="ARBA" id="ARBA00064211"/>
    </source>
</evidence>
<dbReference type="InterPro" id="IPR012744">
    <property type="entry name" value="Nitri_red_NirB"/>
</dbReference>
<comment type="subunit">
    <text evidence="17">Homodimer which associates with NirD.</text>
</comment>
<dbReference type="InterPro" id="IPR041575">
    <property type="entry name" value="Rubredoxin_C"/>
</dbReference>
<comment type="cofactor">
    <cofactor evidence="16">
        <name>[2Fe-2S] cluster</name>
        <dbReference type="ChEBI" id="CHEBI:190135"/>
    </cofactor>
</comment>
<dbReference type="Pfam" id="PF04324">
    <property type="entry name" value="Fer2_BFD"/>
    <property type="match status" value="1"/>
</dbReference>
<dbReference type="SUPFAM" id="SSF56014">
    <property type="entry name" value="Nitrite and sulphite reductase 4Fe-4S domain-like"/>
    <property type="match status" value="1"/>
</dbReference>
<keyword evidence="15" id="KW-0534">Nitrate assimilation</keyword>
<dbReference type="Pfam" id="PF01077">
    <property type="entry name" value="NIR_SIR"/>
    <property type="match status" value="1"/>
</dbReference>
<dbReference type="InterPro" id="IPR036136">
    <property type="entry name" value="Nit/Sulf_reduc_fer-like_dom_sf"/>
</dbReference>
<evidence type="ECO:0000256" key="14">
    <source>
        <dbReference type="ARBA" id="ARBA00023014"/>
    </source>
</evidence>
<keyword evidence="12 19" id="KW-0560">Oxidoreductase</keyword>
<dbReference type="RefSeq" id="WP_145216871.1">
    <property type="nucleotide sequence ID" value="NZ_CP036269.1"/>
</dbReference>
<keyword evidence="11" id="KW-0274">FAD</keyword>
<dbReference type="Gene3D" id="3.30.413.10">
    <property type="entry name" value="Sulfite Reductase Hemoprotein, domain 1"/>
    <property type="match status" value="1"/>
</dbReference>
<evidence type="ECO:0000256" key="2">
    <source>
        <dbReference type="ARBA" id="ARBA00001966"/>
    </source>
</evidence>
<organism evidence="19 20">
    <name type="scientific">Gimesia alba</name>
    <dbReference type="NCBI Taxonomy" id="2527973"/>
    <lineage>
        <taxon>Bacteria</taxon>
        <taxon>Pseudomonadati</taxon>
        <taxon>Planctomycetota</taxon>
        <taxon>Planctomycetia</taxon>
        <taxon>Planctomycetales</taxon>
        <taxon>Planctomycetaceae</taxon>
        <taxon>Gimesia</taxon>
    </lineage>
</organism>
<gene>
    <name evidence="19" type="primary">nasD</name>
    <name evidence="19" type="ORF">Pan241w_29890</name>
</gene>
<dbReference type="UniPathway" id="UPA00653"/>
<dbReference type="InterPro" id="IPR006067">
    <property type="entry name" value="NO2/SO3_Rdtase_4Fe4S_dom"/>
</dbReference>
<evidence type="ECO:0000256" key="11">
    <source>
        <dbReference type="ARBA" id="ARBA00022827"/>
    </source>
</evidence>
<dbReference type="InterPro" id="IPR045854">
    <property type="entry name" value="NO2/SO3_Rdtase_4Fe4S_sf"/>
</dbReference>
<dbReference type="InterPro" id="IPR023753">
    <property type="entry name" value="FAD/NAD-binding_dom"/>
</dbReference>
<dbReference type="InterPro" id="IPR036922">
    <property type="entry name" value="Rieske_2Fe-2S_sf"/>
</dbReference>
<dbReference type="EMBL" id="CP036269">
    <property type="protein sequence ID" value="QDT42894.1"/>
    <property type="molecule type" value="Genomic_DNA"/>
</dbReference>
<keyword evidence="14" id="KW-0411">Iron-sulfur</keyword>
<dbReference type="NCBIfam" id="NF011565">
    <property type="entry name" value="PRK14989.1"/>
    <property type="match status" value="1"/>
</dbReference>
<dbReference type="Gene3D" id="1.10.10.1100">
    <property type="entry name" value="BFD-like [2Fe-2S]-binding domain"/>
    <property type="match status" value="1"/>
</dbReference>
<dbReference type="InterPro" id="IPR005117">
    <property type="entry name" value="NiRdtase/SiRdtase_haem-b_fer"/>
</dbReference>
<dbReference type="CDD" id="cd19943">
    <property type="entry name" value="NirB_Fer2_BFD-like_1"/>
    <property type="match status" value="1"/>
</dbReference>
<dbReference type="SUPFAM" id="SSF55124">
    <property type="entry name" value="Nitrite/Sulfite reductase N-terminal domain-like"/>
    <property type="match status" value="1"/>
</dbReference>
<evidence type="ECO:0000256" key="9">
    <source>
        <dbReference type="ARBA" id="ARBA00022714"/>
    </source>
</evidence>
<dbReference type="NCBIfam" id="TIGR02374">
    <property type="entry name" value="nitri_red_nirB"/>
    <property type="match status" value="1"/>
</dbReference>
<dbReference type="PANTHER" id="PTHR43809">
    <property type="entry name" value="NITRITE REDUCTASE (NADH) LARGE SUBUNIT"/>
    <property type="match status" value="1"/>
</dbReference>
<dbReference type="SUPFAM" id="SSF50022">
    <property type="entry name" value="ISP domain"/>
    <property type="match status" value="1"/>
</dbReference>
<dbReference type="PRINTS" id="PR00411">
    <property type="entry name" value="PNDRDTASEI"/>
</dbReference>
<dbReference type="PROSITE" id="PS00365">
    <property type="entry name" value="NIR_SIR"/>
    <property type="match status" value="1"/>
</dbReference>
<feature type="domain" description="Rieske" evidence="18">
    <location>
        <begin position="868"/>
        <end position="970"/>
    </location>
</feature>
<keyword evidence="9" id="KW-0001">2Fe-2S</keyword>
<dbReference type="Pfam" id="PF03460">
    <property type="entry name" value="NIR_SIR_ferr"/>
    <property type="match status" value="1"/>
</dbReference>
<evidence type="ECO:0000256" key="7">
    <source>
        <dbReference type="ARBA" id="ARBA00022617"/>
    </source>
</evidence>
<dbReference type="GO" id="GO:0015980">
    <property type="term" value="P:energy derivation by oxidation of organic compounds"/>
    <property type="evidence" value="ECO:0007669"/>
    <property type="project" value="UniProtKB-ARBA"/>
</dbReference>
<dbReference type="Gene3D" id="3.50.50.60">
    <property type="entry name" value="FAD/NAD(P)-binding domain"/>
    <property type="match status" value="2"/>
</dbReference>
<dbReference type="FunFam" id="3.30.413.10:FF:000007">
    <property type="entry name" value="Nitrite reductase [NAD(P)H] large subunit"/>
    <property type="match status" value="1"/>
</dbReference>
<evidence type="ECO:0000256" key="15">
    <source>
        <dbReference type="ARBA" id="ARBA00023063"/>
    </source>
</evidence>
<evidence type="ECO:0000256" key="5">
    <source>
        <dbReference type="ARBA" id="ARBA00010429"/>
    </source>
</evidence>
<dbReference type="CDD" id="cd19944">
    <property type="entry name" value="NirB_Fer2_BFD-like_2"/>
    <property type="match status" value="1"/>
</dbReference>
<dbReference type="GO" id="GO:0051537">
    <property type="term" value="F:2 iron, 2 sulfur cluster binding"/>
    <property type="evidence" value="ECO:0007669"/>
    <property type="project" value="UniProtKB-KW"/>
</dbReference>
<keyword evidence="10" id="KW-0479">Metal-binding</keyword>
<evidence type="ECO:0000256" key="1">
    <source>
        <dbReference type="ARBA" id="ARBA00001929"/>
    </source>
</evidence>
<protein>
    <submittedName>
        <fullName evidence="19">Nitrite reductase [NAD(P)H]</fullName>
        <ecNumber evidence="19">1.7.1.4</ecNumber>
    </submittedName>
</protein>
<evidence type="ECO:0000256" key="8">
    <source>
        <dbReference type="ARBA" id="ARBA00022630"/>
    </source>
</evidence>
<dbReference type="InterPro" id="IPR006066">
    <property type="entry name" value="NO2/SO3_Rdtase_FeS/sirohaem_BS"/>
</dbReference>
<dbReference type="KEGG" id="gaz:Pan241w_29890"/>
<keyword evidence="13" id="KW-0408">Iron</keyword>
<dbReference type="InterPro" id="IPR052034">
    <property type="entry name" value="NasD-like"/>
</dbReference>
<dbReference type="PROSITE" id="PS51296">
    <property type="entry name" value="RIESKE"/>
    <property type="match status" value="1"/>
</dbReference>
<dbReference type="GO" id="GO:0008942">
    <property type="term" value="F:nitrite reductase [NAD(P)H] activity"/>
    <property type="evidence" value="ECO:0007669"/>
    <property type="project" value="UniProtKB-EC"/>
</dbReference>
<evidence type="ECO:0000256" key="10">
    <source>
        <dbReference type="ARBA" id="ARBA00022723"/>
    </source>
</evidence>
<dbReference type="FunFam" id="1.10.10.1100:FF:000002">
    <property type="entry name" value="Nitrite reductase large subunit"/>
    <property type="match status" value="1"/>
</dbReference>
<evidence type="ECO:0000256" key="4">
    <source>
        <dbReference type="ARBA" id="ARBA00005096"/>
    </source>
</evidence>
<dbReference type="NCBIfam" id="TIGR02378">
    <property type="entry name" value="nirD_assim_sml"/>
    <property type="match status" value="1"/>
</dbReference>
<comment type="similarity">
    <text evidence="5">Belongs to the nitrite and sulfite reductase 4Fe-4S domain family.</text>
</comment>
<accession>A0A517RG85</accession>
<evidence type="ECO:0000256" key="6">
    <source>
        <dbReference type="ARBA" id="ARBA00022485"/>
    </source>
</evidence>
<name>A0A517RG85_9PLAN</name>
<dbReference type="EC" id="1.7.1.4" evidence="19"/>
<evidence type="ECO:0000256" key="13">
    <source>
        <dbReference type="ARBA" id="ARBA00023004"/>
    </source>
</evidence>
<dbReference type="Pfam" id="PF07992">
    <property type="entry name" value="Pyr_redox_2"/>
    <property type="match status" value="1"/>
</dbReference>
<dbReference type="Pfam" id="PF13806">
    <property type="entry name" value="Rieske_2"/>
    <property type="match status" value="1"/>
</dbReference>
<dbReference type="Pfam" id="PF18267">
    <property type="entry name" value="Rubredoxin_C"/>
    <property type="match status" value="1"/>
</dbReference>
<dbReference type="InterPro" id="IPR041854">
    <property type="entry name" value="BFD-like_2Fe2S-bd_dom_sf"/>
</dbReference>
<proteinExistence type="inferred from homology"/>
<dbReference type="GO" id="GO:0020037">
    <property type="term" value="F:heme binding"/>
    <property type="evidence" value="ECO:0007669"/>
    <property type="project" value="InterPro"/>
</dbReference>
<dbReference type="InterPro" id="IPR012748">
    <property type="entry name" value="Rieske-like_NirD"/>
</dbReference>
<evidence type="ECO:0000256" key="12">
    <source>
        <dbReference type="ARBA" id="ARBA00023002"/>
    </source>
</evidence>
<dbReference type="OrthoDB" id="9792592at2"/>
<dbReference type="PRINTS" id="PR00368">
    <property type="entry name" value="FADPNR"/>
</dbReference>
<keyword evidence="6" id="KW-0004">4Fe-4S</keyword>
<dbReference type="FunFam" id="3.50.50.60:FF:000033">
    <property type="entry name" value="Nitrite reductase [NAD(P)H], large subunit"/>
    <property type="match status" value="1"/>
</dbReference>
<dbReference type="GO" id="GO:0046872">
    <property type="term" value="F:metal ion binding"/>
    <property type="evidence" value="ECO:0007669"/>
    <property type="project" value="UniProtKB-KW"/>
</dbReference>
<dbReference type="Gene3D" id="2.102.10.10">
    <property type="entry name" value="Rieske [2Fe-2S] iron-sulphur domain"/>
    <property type="match status" value="1"/>
</dbReference>
<sequence>MIQRNSEQKKSVVVIGNGMVGLRFCEQLIEKDQSQEYKIVTFCEEPRAAYDRVGLTQFFAHNDAEKLMLARKEWYAENNIDLHLADRAVSIDRENKKIRSQKGVEIPYDKVVIATGSYPFVPTVPGIKNRGVFVYRTINDLELIIDYASHSKKAAVIGGGLLGLEAAKAALDLGLETHVLEFAPRLMPRQIDDAGSKILVQKIEELGVQVHLNKATDEVLGENKVTGIRFQDGEELDLDMIIVSAGIRPRDELARECDLEVGERGGILVNDYLQTSDPDIYAVGEVALHSGMVYGLVAPGYQMAEVAATHLCQSGEANFTGSDLSTKLKLMGVDVASFGDYEADPASTKCLTFEDPFKGVYKKLVFNTEGTKLLGGILIGDASDYGSLSMLAKSEDLLPCSPHELVVGAGGGIPGGSAADMPDEAQICSCNNVTKGQICTAIQDESLTSVDQVKACTKAGAGCGGCLPLVTDVFKAEMAASGIVVNNHLCEHFEYSRTELFDIIKIKKLQTFAAVIAECGSGSGCEVCKPTVASILASLWNDHIVEHANLQDTNDRFLANVQRGGLYSIVPRVPGGEITPEKLIVLGEVAKEYGLYTKITGGQRVDLFGAEVHDLPVIWEKLINAGFESGHAYGKALRTVKSCVGTTWCRYGVGDSVGFAIRLEERYRGIRAPHKIKGGVSGCVRECAEAQSKDFGLIATENGYNLYICGNGGSKPRHADLFASDLDEETCIKYLDRFLMYYIQTADKLTRTATWLDKLEGGIEYLREVVIEDKLGICDELESMMQSLVDTYHCEWKEVVDNPEKRRLFEQFVNTDAHQPSIELIPQRGQQRPVDWEPDFIPIDNLKPPKTTHQDDNEELNSEPREWIRVGTVSDFPADSGSTIKYGNSQIAVFNFTSRGEWYACQQMCPHKKAMVLSRGIIGDQQGIPKVACPLHKKTFSLENGACLGGEEQYSVNVFQVKIDEQENVYLELPEEKVLDELLSQVECAGAH</sequence>
<comment type="cofactor">
    <cofactor evidence="2">
        <name>[4Fe-4S] cluster</name>
        <dbReference type="ChEBI" id="CHEBI:49883"/>
    </cofactor>
</comment>
<dbReference type="PRINTS" id="PR00397">
    <property type="entry name" value="SIROHAEM"/>
</dbReference>
<evidence type="ECO:0000256" key="16">
    <source>
        <dbReference type="ARBA" id="ARBA00034078"/>
    </source>
</evidence>